<dbReference type="FunFam" id="3.30.70.270:FF:000001">
    <property type="entry name" value="Diguanylate cyclase domain protein"/>
    <property type="match status" value="1"/>
</dbReference>
<dbReference type="Gene3D" id="3.30.70.270">
    <property type="match status" value="1"/>
</dbReference>
<dbReference type="OrthoDB" id="9812260at2"/>
<proteinExistence type="predicted"/>
<dbReference type="PANTHER" id="PTHR45138:SF9">
    <property type="entry name" value="DIGUANYLATE CYCLASE DGCM-RELATED"/>
    <property type="match status" value="1"/>
</dbReference>
<reference evidence="6 7" key="1">
    <citation type="submission" date="2017-07" db="EMBL/GenBank/DDBJ databases">
        <title>Draft Genome Sequences of Select Purple Nonsulfur Bacteria.</title>
        <authorList>
            <person name="Lasarre B."/>
            <person name="Mckinlay J.B."/>
        </authorList>
    </citation>
    <scope>NUCLEOTIDE SEQUENCE [LARGE SCALE GENOMIC DNA]</scope>
    <source>
        <strain evidence="6 7">DSM 11290</strain>
    </source>
</reference>
<dbReference type="EMBL" id="NPEV01000059">
    <property type="protein sequence ID" value="RAI24993.1"/>
    <property type="molecule type" value="Genomic_DNA"/>
</dbReference>
<dbReference type="InterPro" id="IPR000160">
    <property type="entry name" value="GGDEF_dom"/>
</dbReference>
<keyword evidence="7" id="KW-1185">Reference proteome</keyword>
<evidence type="ECO:0000313" key="7">
    <source>
        <dbReference type="Proteomes" id="UP000249299"/>
    </source>
</evidence>
<feature type="transmembrane region" description="Helical" evidence="3">
    <location>
        <begin position="188"/>
        <end position="209"/>
    </location>
</feature>
<dbReference type="EC" id="2.7.7.65" evidence="1"/>
<comment type="caution">
    <text evidence="6">The sequence shown here is derived from an EMBL/GenBank/DDBJ whole genome shotgun (WGS) entry which is preliminary data.</text>
</comment>
<evidence type="ECO:0000259" key="5">
    <source>
        <dbReference type="PROSITE" id="PS50887"/>
    </source>
</evidence>
<keyword evidence="3" id="KW-0812">Transmembrane</keyword>
<dbReference type="GO" id="GO:0007165">
    <property type="term" value="P:signal transduction"/>
    <property type="evidence" value="ECO:0007669"/>
    <property type="project" value="InterPro"/>
</dbReference>
<dbReference type="CDD" id="cd01949">
    <property type="entry name" value="GGDEF"/>
    <property type="match status" value="1"/>
</dbReference>
<keyword evidence="3" id="KW-1133">Transmembrane helix</keyword>
<gene>
    <name evidence="6" type="ORF">CH339_20135</name>
</gene>
<dbReference type="Proteomes" id="UP000249299">
    <property type="component" value="Unassembled WGS sequence"/>
</dbReference>
<protein>
    <recommendedName>
        <fullName evidence="1">diguanylate cyclase</fullName>
        <ecNumber evidence="1">2.7.7.65</ecNumber>
    </recommendedName>
</protein>
<evidence type="ECO:0000256" key="3">
    <source>
        <dbReference type="SAM" id="Phobius"/>
    </source>
</evidence>
<evidence type="ECO:0000256" key="1">
    <source>
        <dbReference type="ARBA" id="ARBA00012528"/>
    </source>
</evidence>
<comment type="catalytic activity">
    <reaction evidence="2">
        <text>2 GTP = 3',3'-c-di-GMP + 2 diphosphate</text>
        <dbReference type="Rhea" id="RHEA:24898"/>
        <dbReference type="ChEBI" id="CHEBI:33019"/>
        <dbReference type="ChEBI" id="CHEBI:37565"/>
        <dbReference type="ChEBI" id="CHEBI:58805"/>
        <dbReference type="EC" id="2.7.7.65"/>
    </reaction>
</comment>
<dbReference type="InterPro" id="IPR050469">
    <property type="entry name" value="Diguanylate_Cyclase"/>
</dbReference>
<dbReference type="GO" id="GO:0005886">
    <property type="term" value="C:plasma membrane"/>
    <property type="evidence" value="ECO:0007669"/>
    <property type="project" value="TreeGrafter"/>
</dbReference>
<name>A0A327JID7_9HYPH</name>
<feature type="domain" description="HAMP" evidence="4">
    <location>
        <begin position="211"/>
        <end position="263"/>
    </location>
</feature>
<dbReference type="GO" id="GO:0043709">
    <property type="term" value="P:cell adhesion involved in single-species biofilm formation"/>
    <property type="evidence" value="ECO:0007669"/>
    <property type="project" value="TreeGrafter"/>
</dbReference>
<dbReference type="InterPro" id="IPR029787">
    <property type="entry name" value="Nucleotide_cyclase"/>
</dbReference>
<dbReference type="Pfam" id="PF00990">
    <property type="entry name" value="GGDEF"/>
    <property type="match status" value="1"/>
</dbReference>
<evidence type="ECO:0000313" key="6">
    <source>
        <dbReference type="EMBL" id="RAI24993.1"/>
    </source>
</evidence>
<dbReference type="NCBIfam" id="TIGR00254">
    <property type="entry name" value="GGDEF"/>
    <property type="match status" value="1"/>
</dbReference>
<dbReference type="SUPFAM" id="SSF55073">
    <property type="entry name" value="Nucleotide cyclase"/>
    <property type="match status" value="1"/>
</dbReference>
<dbReference type="AlphaFoldDB" id="A0A327JID7"/>
<dbReference type="CDD" id="cd06225">
    <property type="entry name" value="HAMP"/>
    <property type="match status" value="1"/>
</dbReference>
<keyword evidence="3" id="KW-0472">Membrane</keyword>
<dbReference type="PROSITE" id="PS50887">
    <property type="entry name" value="GGDEF"/>
    <property type="match status" value="1"/>
</dbReference>
<dbReference type="InterPro" id="IPR003660">
    <property type="entry name" value="HAMP_dom"/>
</dbReference>
<dbReference type="Gene3D" id="6.10.340.10">
    <property type="match status" value="1"/>
</dbReference>
<dbReference type="InterPro" id="IPR043128">
    <property type="entry name" value="Rev_trsase/Diguanyl_cyclase"/>
</dbReference>
<evidence type="ECO:0000256" key="2">
    <source>
        <dbReference type="ARBA" id="ARBA00034247"/>
    </source>
</evidence>
<dbReference type="GO" id="GO:0052621">
    <property type="term" value="F:diguanylate cyclase activity"/>
    <property type="evidence" value="ECO:0007669"/>
    <property type="project" value="UniProtKB-EC"/>
</dbReference>
<evidence type="ECO:0000259" key="4">
    <source>
        <dbReference type="PROSITE" id="PS50885"/>
    </source>
</evidence>
<dbReference type="SMART" id="SM00304">
    <property type="entry name" value="HAMP"/>
    <property type="match status" value="1"/>
</dbReference>
<dbReference type="SMART" id="SM00267">
    <property type="entry name" value="GGDEF"/>
    <property type="match status" value="1"/>
</dbReference>
<dbReference type="PROSITE" id="PS50885">
    <property type="entry name" value="HAMP"/>
    <property type="match status" value="1"/>
</dbReference>
<feature type="domain" description="GGDEF" evidence="5">
    <location>
        <begin position="299"/>
        <end position="431"/>
    </location>
</feature>
<sequence length="440" mass="48696">MNEMLKRKSLRFWIALGMLVALAPLTTSAGLGYLILSRGVIAPVHDVAFRQKDQIIPIQRLQLLIWNTMTPVDEYIADGNPLHREAFRSFRAQIETGFAELLDAVNTDATTQAVMRRARESWTTADTLATRLISAPNELANPRRIEAMERFHGEIVATSDKLQAAYAKLAGEIQQDHDIAVLTYERSIWIAGIAGAVSLLAIFCGVFVIGRIIGGSVDRLVEGAALFAKGEREHRIDVQVPPELRRVADEFNLMIGRIRESEDALAALAHLDSLTGLYNRRAFEHALSEAWARFERYGEPCCLLAIDIDHFKRVNDTYGHAAGDDVLQAISKVMIQTKRRFDQAFRIGGEEFTIILRRTDRATARAIAERLRRAVEFAQIGVNGNTIEVTVSIGVSEASDDLDAKRVVEHADAALYQAKSNGRNCVAISSNSDASDQNAA</sequence>
<dbReference type="GO" id="GO:1902201">
    <property type="term" value="P:negative regulation of bacterial-type flagellum-dependent cell motility"/>
    <property type="evidence" value="ECO:0007669"/>
    <property type="project" value="TreeGrafter"/>
</dbReference>
<organism evidence="6 7">
    <name type="scientific">Rhodobium orientis</name>
    <dbReference type="NCBI Taxonomy" id="34017"/>
    <lineage>
        <taxon>Bacteria</taxon>
        <taxon>Pseudomonadati</taxon>
        <taxon>Pseudomonadota</taxon>
        <taxon>Alphaproteobacteria</taxon>
        <taxon>Hyphomicrobiales</taxon>
        <taxon>Rhodobiaceae</taxon>
        <taxon>Rhodobium</taxon>
    </lineage>
</organism>
<dbReference type="PANTHER" id="PTHR45138">
    <property type="entry name" value="REGULATORY COMPONENTS OF SENSORY TRANSDUCTION SYSTEM"/>
    <property type="match status" value="1"/>
</dbReference>
<dbReference type="Pfam" id="PF00672">
    <property type="entry name" value="HAMP"/>
    <property type="match status" value="1"/>
</dbReference>
<accession>A0A327JID7</accession>